<keyword evidence="3" id="KW-0408">Iron</keyword>
<dbReference type="PANTHER" id="PTHR10869:SF246">
    <property type="entry name" value="TRANSMEMBRANE PROLYL 4-HYDROXYLASE"/>
    <property type="match status" value="1"/>
</dbReference>
<gene>
    <name evidence="5" type="ORF">DKX38_011286</name>
</gene>
<dbReference type="GO" id="GO:0004656">
    <property type="term" value="F:procollagen-proline 4-dioxygenase activity"/>
    <property type="evidence" value="ECO:0007669"/>
    <property type="project" value="TreeGrafter"/>
</dbReference>
<feature type="transmembrane region" description="Helical" evidence="4">
    <location>
        <begin position="20"/>
        <end position="42"/>
    </location>
</feature>
<dbReference type="GO" id="GO:0005789">
    <property type="term" value="C:endoplasmic reticulum membrane"/>
    <property type="evidence" value="ECO:0007669"/>
    <property type="project" value="UniProtKB-SubCell"/>
</dbReference>
<evidence type="ECO:0000313" key="5">
    <source>
        <dbReference type="EMBL" id="KAB5547880.1"/>
    </source>
</evidence>
<dbReference type="Proteomes" id="UP000326939">
    <property type="component" value="Chromosome 7"/>
</dbReference>
<dbReference type="Gene3D" id="2.60.120.620">
    <property type="entry name" value="q2cbj1_9rhob like domain"/>
    <property type="match status" value="1"/>
</dbReference>
<evidence type="ECO:0000256" key="2">
    <source>
        <dbReference type="ARBA" id="ARBA00022723"/>
    </source>
</evidence>
<dbReference type="AlphaFoldDB" id="A0A5N5LYQ0"/>
<sequence>MRGKACKENWRFYKKPNLGLPALILSCSFFFIAGLFASNLLLSQDTSSDERWLKARARQLQSVEEEIISKYNLLPSGETGDDFITLIRFQILSWRPRALYYPAFLTAEQCQHIINMAKPSLQPSTLALRKGETAETTRGIRTSSGMFVLSSEDQTGVLQVIEEKIARATMIPRTHGEV</sequence>
<name>A0A5N5LYQ0_9ROSI</name>
<dbReference type="GO" id="GO:0046872">
    <property type="term" value="F:metal ion binding"/>
    <property type="evidence" value="ECO:0007669"/>
    <property type="project" value="UniProtKB-KW"/>
</dbReference>
<organism evidence="5 6">
    <name type="scientific">Salix brachista</name>
    <dbReference type="NCBI Taxonomy" id="2182728"/>
    <lineage>
        <taxon>Eukaryota</taxon>
        <taxon>Viridiplantae</taxon>
        <taxon>Streptophyta</taxon>
        <taxon>Embryophyta</taxon>
        <taxon>Tracheophyta</taxon>
        <taxon>Spermatophyta</taxon>
        <taxon>Magnoliopsida</taxon>
        <taxon>eudicotyledons</taxon>
        <taxon>Gunneridae</taxon>
        <taxon>Pentapetalae</taxon>
        <taxon>rosids</taxon>
        <taxon>fabids</taxon>
        <taxon>Malpighiales</taxon>
        <taxon>Salicaceae</taxon>
        <taxon>Saliceae</taxon>
        <taxon>Salix</taxon>
    </lineage>
</organism>
<evidence type="ECO:0000256" key="4">
    <source>
        <dbReference type="SAM" id="Phobius"/>
    </source>
</evidence>
<comment type="subcellular location">
    <subcellularLocation>
        <location evidence="1">Endoplasmic reticulum membrane</location>
    </subcellularLocation>
</comment>
<reference evidence="6" key="1">
    <citation type="journal article" date="2019" name="Gigascience">
        <title>De novo genome assembly of the endangered Acer yangbiense, a plant species with extremely small populations endemic to Yunnan Province, China.</title>
        <authorList>
            <person name="Yang J."/>
            <person name="Wariss H.M."/>
            <person name="Tao L."/>
            <person name="Zhang R."/>
            <person name="Yun Q."/>
            <person name="Hollingsworth P."/>
            <person name="Dao Z."/>
            <person name="Luo G."/>
            <person name="Guo H."/>
            <person name="Ma Y."/>
            <person name="Sun W."/>
        </authorList>
    </citation>
    <scope>NUCLEOTIDE SEQUENCE [LARGE SCALE GENOMIC DNA]</scope>
    <source>
        <strain evidence="6">cv. br00</strain>
    </source>
</reference>
<keyword evidence="4" id="KW-0812">Transmembrane</keyword>
<accession>A0A5N5LYQ0</accession>
<dbReference type="InterPro" id="IPR045054">
    <property type="entry name" value="P4HA-like"/>
</dbReference>
<evidence type="ECO:0000313" key="6">
    <source>
        <dbReference type="Proteomes" id="UP000326939"/>
    </source>
</evidence>
<evidence type="ECO:0008006" key="7">
    <source>
        <dbReference type="Google" id="ProtNLM"/>
    </source>
</evidence>
<comment type="caution">
    <text evidence="5">The sequence shown here is derived from an EMBL/GenBank/DDBJ whole genome shotgun (WGS) entry which is preliminary data.</text>
</comment>
<keyword evidence="4" id="KW-1133">Transmembrane helix</keyword>
<evidence type="ECO:0000256" key="1">
    <source>
        <dbReference type="ARBA" id="ARBA00004586"/>
    </source>
</evidence>
<dbReference type="EMBL" id="VDCV01000007">
    <property type="protein sequence ID" value="KAB5547880.1"/>
    <property type="molecule type" value="Genomic_DNA"/>
</dbReference>
<evidence type="ECO:0000256" key="3">
    <source>
        <dbReference type="ARBA" id="ARBA00023004"/>
    </source>
</evidence>
<dbReference type="PANTHER" id="PTHR10869">
    <property type="entry name" value="PROLYL 4-HYDROXYLASE ALPHA SUBUNIT"/>
    <property type="match status" value="1"/>
</dbReference>
<keyword evidence="6" id="KW-1185">Reference proteome</keyword>
<protein>
    <recommendedName>
        <fullName evidence="7">Prolyl 4-hydroxylase alpha subunit domain-containing protein</fullName>
    </recommendedName>
</protein>
<keyword evidence="2" id="KW-0479">Metal-binding</keyword>
<keyword evidence="4" id="KW-0472">Membrane</keyword>
<dbReference type="PROSITE" id="PS51257">
    <property type="entry name" value="PROKAR_LIPOPROTEIN"/>
    <property type="match status" value="1"/>
</dbReference>
<proteinExistence type="predicted"/>